<gene>
    <name evidence="2" type="ORF">T05_8976</name>
</gene>
<sequence>MKAVIFWLIVAFNTSITKCNRIIAYFPDVDMTCLLNVLPFEDAPNSVVLTELSLGKCIKLCNELMAEHRCNKVSSLNHVVACVLYYSDEATTDNVALQNLDEKTFVIQKCENENFFVTNIDVAKNNLEYKRFSSSERIQSLNIPITGHKREKFYLFLPLTNKTTVEISDLKKISEKELNASSFDQQFIYDEVKMEVNIPTFFENCKIRITSIYTPDGIFPLQTHANVRSANKCLELCRASISDWPFRAVLYSKSSKSCTVIATGLGIDEYDFNNDEIFIELGHCYLDRFEERSHNPELLKFYVKETKEICVVEFYRNNCTSDFYKIKVIKNTQSIDQCISLCRIEQYSSICSAFLFTMDKECIVLGKTNLFGMNLIKPANTLLGEMLYCEEGDLTDLIKSF</sequence>
<protein>
    <recommendedName>
        <fullName evidence="4">Apple domain-containing protein</fullName>
    </recommendedName>
</protein>
<accession>A0A0V0TT20</accession>
<dbReference type="EMBL" id="JYDJ01000152">
    <property type="protein sequence ID" value="KRX42123.1"/>
    <property type="molecule type" value="Genomic_DNA"/>
</dbReference>
<proteinExistence type="predicted"/>
<dbReference type="Proteomes" id="UP000055048">
    <property type="component" value="Unassembled WGS sequence"/>
</dbReference>
<dbReference type="OrthoDB" id="5913826at2759"/>
<evidence type="ECO:0008006" key="4">
    <source>
        <dbReference type="Google" id="ProtNLM"/>
    </source>
</evidence>
<feature type="signal peptide" evidence="1">
    <location>
        <begin position="1"/>
        <end position="19"/>
    </location>
</feature>
<feature type="chain" id="PRO_5006869405" description="Apple domain-containing protein" evidence="1">
    <location>
        <begin position="20"/>
        <end position="401"/>
    </location>
</feature>
<reference evidence="2 3" key="1">
    <citation type="submission" date="2015-01" db="EMBL/GenBank/DDBJ databases">
        <title>Evolution of Trichinella species and genotypes.</title>
        <authorList>
            <person name="Korhonen P.K."/>
            <person name="Edoardo P."/>
            <person name="Giuseppe L.R."/>
            <person name="Gasser R.B."/>
        </authorList>
    </citation>
    <scope>NUCLEOTIDE SEQUENCE [LARGE SCALE GENOMIC DNA]</scope>
    <source>
        <strain evidence="2">ISS417</strain>
    </source>
</reference>
<evidence type="ECO:0000313" key="2">
    <source>
        <dbReference type="EMBL" id="KRX42123.1"/>
    </source>
</evidence>
<comment type="caution">
    <text evidence="2">The sequence shown here is derived from an EMBL/GenBank/DDBJ whole genome shotgun (WGS) entry which is preliminary data.</text>
</comment>
<evidence type="ECO:0000256" key="1">
    <source>
        <dbReference type="SAM" id="SignalP"/>
    </source>
</evidence>
<keyword evidence="3" id="KW-1185">Reference proteome</keyword>
<name>A0A0V0TT20_9BILA</name>
<keyword evidence="1" id="KW-0732">Signal</keyword>
<organism evidence="2 3">
    <name type="scientific">Trichinella murrelli</name>
    <dbReference type="NCBI Taxonomy" id="144512"/>
    <lineage>
        <taxon>Eukaryota</taxon>
        <taxon>Metazoa</taxon>
        <taxon>Ecdysozoa</taxon>
        <taxon>Nematoda</taxon>
        <taxon>Enoplea</taxon>
        <taxon>Dorylaimia</taxon>
        <taxon>Trichinellida</taxon>
        <taxon>Trichinellidae</taxon>
        <taxon>Trichinella</taxon>
    </lineage>
</organism>
<dbReference type="AlphaFoldDB" id="A0A0V0TT20"/>
<evidence type="ECO:0000313" key="3">
    <source>
        <dbReference type="Proteomes" id="UP000055048"/>
    </source>
</evidence>